<dbReference type="PANTHER" id="PTHR43477">
    <property type="entry name" value="DIHYDROANTICAPSIN 7-DEHYDROGENASE"/>
    <property type="match status" value="1"/>
</dbReference>
<accession>A0A4Q7JBN4</accession>
<comment type="similarity">
    <text evidence="1">Belongs to the short-chain dehydrogenases/reductases (SDR) family.</text>
</comment>
<keyword evidence="5" id="KW-1185">Reference proteome</keyword>
<evidence type="ECO:0000313" key="5">
    <source>
        <dbReference type="Proteomes" id="UP000292003"/>
    </source>
</evidence>
<gene>
    <name evidence="4" type="ORF">EWH70_04960</name>
</gene>
<dbReference type="PROSITE" id="PS00061">
    <property type="entry name" value="ADH_SHORT"/>
    <property type="match status" value="1"/>
</dbReference>
<dbReference type="PANTHER" id="PTHR43477:SF1">
    <property type="entry name" value="DIHYDROANTICAPSIN 7-DEHYDROGENASE"/>
    <property type="match status" value="1"/>
</dbReference>
<dbReference type="InterPro" id="IPR051122">
    <property type="entry name" value="SDR_DHRS6-like"/>
</dbReference>
<sequence length="249" mass="25850">MSGVVVLGGAGGIGSAVVVELLEQGRQVAVVDLAEPPPGLAAVPWIRGDATDPAVCDAAFEALDVPVTGLVHCLLAEHRAGLSEQTPDALRRVLEIGAVSALAPLQRLLARAGGRPCAAVLVSSIHAGYAWAGQAPYAMAKAALEALGRAAAVELGPRGLRCNMVRPGFVAVPRNAHRWRDEDVRNALAGTYPLGELAQPQDIADVIAFLLSERARFVSGETITVDGALTTVLPEPTFPADEQPPGRSR</sequence>
<dbReference type="InterPro" id="IPR036291">
    <property type="entry name" value="NAD(P)-bd_dom_sf"/>
</dbReference>
<dbReference type="Gene3D" id="3.40.50.720">
    <property type="entry name" value="NAD(P)-binding Rossmann-like Domain"/>
    <property type="match status" value="1"/>
</dbReference>
<name>A0A4Q7JBN4_9PSEU</name>
<dbReference type="InterPro" id="IPR020904">
    <property type="entry name" value="Sc_DH/Rdtase_CS"/>
</dbReference>
<evidence type="ECO:0000256" key="2">
    <source>
        <dbReference type="ARBA" id="ARBA00023002"/>
    </source>
</evidence>
<evidence type="ECO:0000313" key="4">
    <source>
        <dbReference type="EMBL" id="RZQ65241.1"/>
    </source>
</evidence>
<dbReference type="CDD" id="cd05233">
    <property type="entry name" value="SDR_c"/>
    <property type="match status" value="1"/>
</dbReference>
<dbReference type="EMBL" id="SFCC01000002">
    <property type="protein sequence ID" value="RZQ65241.1"/>
    <property type="molecule type" value="Genomic_DNA"/>
</dbReference>
<dbReference type="Pfam" id="PF13561">
    <property type="entry name" value="adh_short_C2"/>
    <property type="match status" value="1"/>
</dbReference>
<feature type="domain" description="Ketoreductase" evidence="3">
    <location>
        <begin position="2"/>
        <end position="182"/>
    </location>
</feature>
<dbReference type="PRINTS" id="PR00081">
    <property type="entry name" value="GDHRDH"/>
</dbReference>
<dbReference type="SMART" id="SM00822">
    <property type="entry name" value="PKS_KR"/>
    <property type="match status" value="1"/>
</dbReference>
<reference evidence="4 5" key="1">
    <citation type="submission" date="2019-02" db="EMBL/GenBank/DDBJ databases">
        <title>Draft genome sequence of Amycolatopsis sp. 8-3EHSu isolated from roots of Suaeda maritima.</title>
        <authorList>
            <person name="Duangmal K."/>
            <person name="Chantavorakit T."/>
        </authorList>
    </citation>
    <scope>NUCLEOTIDE SEQUENCE [LARGE SCALE GENOMIC DNA]</scope>
    <source>
        <strain evidence="4 5">8-3EHSu</strain>
    </source>
</reference>
<dbReference type="RefSeq" id="WP_130474027.1">
    <property type="nucleotide sequence ID" value="NZ_SFCC01000002.1"/>
</dbReference>
<evidence type="ECO:0000256" key="1">
    <source>
        <dbReference type="ARBA" id="ARBA00006484"/>
    </source>
</evidence>
<proteinExistence type="inferred from homology"/>
<dbReference type="GO" id="GO:0016491">
    <property type="term" value="F:oxidoreductase activity"/>
    <property type="evidence" value="ECO:0007669"/>
    <property type="project" value="UniProtKB-KW"/>
</dbReference>
<dbReference type="OrthoDB" id="3622357at2"/>
<dbReference type="Proteomes" id="UP000292003">
    <property type="component" value="Unassembled WGS sequence"/>
</dbReference>
<organism evidence="4 5">
    <name type="scientific">Amycolatopsis suaedae</name>
    <dbReference type="NCBI Taxonomy" id="2510978"/>
    <lineage>
        <taxon>Bacteria</taxon>
        <taxon>Bacillati</taxon>
        <taxon>Actinomycetota</taxon>
        <taxon>Actinomycetes</taxon>
        <taxon>Pseudonocardiales</taxon>
        <taxon>Pseudonocardiaceae</taxon>
        <taxon>Amycolatopsis</taxon>
    </lineage>
</organism>
<keyword evidence="2" id="KW-0560">Oxidoreductase</keyword>
<dbReference type="InterPro" id="IPR002347">
    <property type="entry name" value="SDR_fam"/>
</dbReference>
<dbReference type="SUPFAM" id="SSF51735">
    <property type="entry name" value="NAD(P)-binding Rossmann-fold domains"/>
    <property type="match status" value="1"/>
</dbReference>
<protein>
    <submittedName>
        <fullName evidence="4">SDR family oxidoreductase</fullName>
    </submittedName>
</protein>
<evidence type="ECO:0000259" key="3">
    <source>
        <dbReference type="SMART" id="SM00822"/>
    </source>
</evidence>
<dbReference type="AlphaFoldDB" id="A0A4Q7JBN4"/>
<comment type="caution">
    <text evidence="4">The sequence shown here is derived from an EMBL/GenBank/DDBJ whole genome shotgun (WGS) entry which is preliminary data.</text>
</comment>
<dbReference type="InterPro" id="IPR057326">
    <property type="entry name" value="KR_dom"/>
</dbReference>